<reference evidence="2" key="1">
    <citation type="journal article" date="2023" name="G3 (Bethesda)">
        <title>Genome assembly and association tests identify interacting loci associated with vigor, precocity, and sex in interspecific pistachio rootstocks.</title>
        <authorList>
            <person name="Palmer W."/>
            <person name="Jacygrad E."/>
            <person name="Sagayaradj S."/>
            <person name="Cavanaugh K."/>
            <person name="Han R."/>
            <person name="Bertier L."/>
            <person name="Beede B."/>
            <person name="Kafkas S."/>
            <person name="Golino D."/>
            <person name="Preece J."/>
            <person name="Michelmore R."/>
        </authorList>
    </citation>
    <scope>NUCLEOTIDE SEQUENCE [LARGE SCALE GENOMIC DNA]</scope>
</reference>
<gene>
    <name evidence="1" type="ORF">Pint_13864</name>
</gene>
<protein>
    <submittedName>
        <fullName evidence="1">Uncharacterized protein</fullName>
    </submittedName>
</protein>
<sequence>MDEQRDVYTVDEALAHVGFGKFQYLVLTYAGLGWVAEAMEIMILSFVGPAVKSEWGLSSTQESLISTVVFAGLVVGAYSWGIISDNFGRRKGFLGVAIVTAGAGLGHVFLSWFLEFVPVSNRGKWMVVFSAFWTLGSISEAALAWGLFFPNYPSPVESLNLKLSIELWKNHGSSSFSSSKILGKPLFSFFLGKGNSFKTTCHFNILSPQLQIVMPRLNWRWLLALSSVPSFVVLVFLGVSPESPRYLCTKGRTTDALHVLDNMAQLNGTKLPNGMLVSNKTAWDEEFATPEHVHLLTSNINKTAEAKSGFSSFLLLFSSRLIRTTFLLSILLFGNSFAYYAIVLFVSELSSAEKTCSSTLLLSDNVQNSSLYIDSFITSLAEVPGLLLSAILVDRAGRKLSISIIFTLAFIFLLPLVISQSNILRTSLLFGARMCAMGTFTMSLIYASELYPTSMRSTGTGSANAMGRIGGMVCPFVAIAVVEGCHARAAIIVLEGVIVVSVISVLLIPFETRGQELSDIVEAVPNSKQVTVGE</sequence>
<comment type="caution">
    <text evidence="1">The sequence shown here is derived from an EMBL/GenBank/DDBJ whole genome shotgun (WGS) entry which is preliminary data.</text>
</comment>
<evidence type="ECO:0000313" key="2">
    <source>
        <dbReference type="Proteomes" id="UP001163603"/>
    </source>
</evidence>
<dbReference type="EMBL" id="CM047743">
    <property type="protein sequence ID" value="KAJ0031185.1"/>
    <property type="molecule type" value="Genomic_DNA"/>
</dbReference>
<organism evidence="1 2">
    <name type="scientific">Pistacia integerrima</name>
    <dbReference type="NCBI Taxonomy" id="434235"/>
    <lineage>
        <taxon>Eukaryota</taxon>
        <taxon>Viridiplantae</taxon>
        <taxon>Streptophyta</taxon>
        <taxon>Embryophyta</taxon>
        <taxon>Tracheophyta</taxon>
        <taxon>Spermatophyta</taxon>
        <taxon>Magnoliopsida</taxon>
        <taxon>eudicotyledons</taxon>
        <taxon>Gunneridae</taxon>
        <taxon>Pentapetalae</taxon>
        <taxon>rosids</taxon>
        <taxon>malvids</taxon>
        <taxon>Sapindales</taxon>
        <taxon>Anacardiaceae</taxon>
        <taxon>Pistacia</taxon>
    </lineage>
</organism>
<proteinExistence type="predicted"/>
<keyword evidence="2" id="KW-1185">Reference proteome</keyword>
<dbReference type="Proteomes" id="UP001163603">
    <property type="component" value="Chromosome 8"/>
</dbReference>
<name>A0ACC0Y7C9_9ROSI</name>
<evidence type="ECO:0000313" key="1">
    <source>
        <dbReference type="EMBL" id="KAJ0031185.1"/>
    </source>
</evidence>
<accession>A0ACC0Y7C9</accession>